<dbReference type="InterPro" id="IPR031314">
    <property type="entry name" value="DNK_dom"/>
</dbReference>
<dbReference type="Pfam" id="PF01712">
    <property type="entry name" value="dNK"/>
    <property type="match status" value="1"/>
</dbReference>
<dbReference type="PANTHER" id="PTHR10513">
    <property type="entry name" value="DEOXYNUCLEOSIDE KINASE"/>
    <property type="match status" value="1"/>
</dbReference>
<dbReference type="AlphaFoldDB" id="A0A6C0LYK3"/>
<feature type="domain" description="Deoxynucleoside kinase" evidence="1">
    <location>
        <begin position="6"/>
        <end position="203"/>
    </location>
</feature>
<dbReference type="GO" id="GO:0005739">
    <property type="term" value="C:mitochondrion"/>
    <property type="evidence" value="ECO:0007669"/>
    <property type="project" value="TreeGrafter"/>
</dbReference>
<accession>A0A6C0LYK3</accession>
<dbReference type="CDD" id="cd01673">
    <property type="entry name" value="dNK"/>
    <property type="match status" value="1"/>
</dbReference>
<sequence length="213" mass="25373">MEKKQIVIEGNIGCGKSTLLGTLSNDSNVEVFLEPLNAWQDIKTKDGETLLSAFYRDPKRYGYLFQSIVFKTRLRYQDVPQEKQLRYMERSVLTDNYVFMKSMIEMEMIEDIEQECYKQWYSWLTDKVFKMPDAIIYIRSSPETCLTRIKHRNREAETNILIDYLKTIHDKHEEWLQNWNLCPVYVVENPIDRDINSVLEEVKNIGQKIINQI</sequence>
<dbReference type="PIRSF" id="PIRSF000705">
    <property type="entry name" value="DNK"/>
    <property type="match status" value="1"/>
</dbReference>
<reference evidence="2" key="1">
    <citation type="journal article" date="2020" name="Nature">
        <title>Giant virus diversity and host interactions through global metagenomics.</title>
        <authorList>
            <person name="Schulz F."/>
            <person name="Roux S."/>
            <person name="Paez-Espino D."/>
            <person name="Jungbluth S."/>
            <person name="Walsh D.A."/>
            <person name="Denef V.J."/>
            <person name="McMahon K.D."/>
            <person name="Konstantinidis K.T."/>
            <person name="Eloe-Fadrosh E.A."/>
            <person name="Kyrpides N.C."/>
            <person name="Woyke T."/>
        </authorList>
    </citation>
    <scope>NUCLEOTIDE SEQUENCE</scope>
    <source>
        <strain evidence="2">GVMAG-S-1035085-51</strain>
    </source>
</reference>
<dbReference type="GO" id="GO:0019136">
    <property type="term" value="F:deoxynucleoside kinase activity"/>
    <property type="evidence" value="ECO:0007669"/>
    <property type="project" value="InterPro"/>
</dbReference>
<dbReference type="InterPro" id="IPR050566">
    <property type="entry name" value="Deoxyribonucleoside_kinase"/>
</dbReference>
<dbReference type="InterPro" id="IPR027417">
    <property type="entry name" value="P-loop_NTPase"/>
</dbReference>
<proteinExistence type="predicted"/>
<protein>
    <recommendedName>
        <fullName evidence="1">Deoxynucleoside kinase domain-containing protein</fullName>
    </recommendedName>
</protein>
<organism evidence="2">
    <name type="scientific">viral metagenome</name>
    <dbReference type="NCBI Taxonomy" id="1070528"/>
    <lineage>
        <taxon>unclassified sequences</taxon>
        <taxon>metagenomes</taxon>
        <taxon>organismal metagenomes</taxon>
    </lineage>
</organism>
<evidence type="ECO:0000313" key="2">
    <source>
        <dbReference type="EMBL" id="QHU35747.1"/>
    </source>
</evidence>
<dbReference type="SUPFAM" id="SSF52540">
    <property type="entry name" value="P-loop containing nucleoside triphosphate hydrolases"/>
    <property type="match status" value="1"/>
</dbReference>
<dbReference type="InterPro" id="IPR002624">
    <property type="entry name" value="DCK/DGK"/>
</dbReference>
<dbReference type="GO" id="GO:0005524">
    <property type="term" value="F:ATP binding"/>
    <property type="evidence" value="ECO:0007669"/>
    <property type="project" value="InterPro"/>
</dbReference>
<dbReference type="Gene3D" id="3.40.50.300">
    <property type="entry name" value="P-loop containing nucleotide triphosphate hydrolases"/>
    <property type="match status" value="1"/>
</dbReference>
<dbReference type="EMBL" id="MN740611">
    <property type="protein sequence ID" value="QHU35747.1"/>
    <property type="molecule type" value="Genomic_DNA"/>
</dbReference>
<evidence type="ECO:0000259" key="1">
    <source>
        <dbReference type="Pfam" id="PF01712"/>
    </source>
</evidence>
<name>A0A6C0LYK3_9ZZZZ</name>
<dbReference type="PANTHER" id="PTHR10513:SF24">
    <property type="entry name" value="THYMIDINE KINASE 2, MITOCHONDRIAL"/>
    <property type="match status" value="1"/>
</dbReference>